<evidence type="ECO:0000256" key="4">
    <source>
        <dbReference type="SAM" id="MobiDB-lite"/>
    </source>
</evidence>
<dbReference type="InterPro" id="IPR006677">
    <property type="entry name" value="tRNA_intron_Endonuc_cat-like"/>
</dbReference>
<sequence length="387" mass="44986">MTSMQSKDCCQMNEKSSTSMDEERTLRFPLVNSMCILFTGYFNGVGVEIRSTDAMTLLHHIGCYGKGTTSKSRPKAKKEGSPIIMRKRQFLKRSYWYKRFGTEEKNEETDNFFKDIDDLMTKIKRDTKKGVIDLVSSDDDGGDSVSQYLSNHSPSHTPHEQDIVVVVANSDSEDDNYFANLKPQCCLNKVSIQEKLMLTLQEAFFLVYGLGCLKIVKEEDQILNIEECWTLFCNTDKYFVRKYIVYHHFRSKGYVVKSGIKFGGDFLLYREGPEVNHADYIVVIKTENDAFNWISLLGHVRMATTTVKEVMIAEVKSEGENLHLPYDLCKYSVRELVLSRNLPNKTHRFQLWIVSYGLEVVWRASHRRRRRVMLLQWTQLNKSIFHH</sequence>
<dbReference type="Gene3D" id="3.40.1350.10">
    <property type="match status" value="1"/>
</dbReference>
<dbReference type="InterPro" id="IPR006678">
    <property type="entry name" value="tRNA_intron_Endonuc_N"/>
</dbReference>
<evidence type="ECO:0000259" key="6">
    <source>
        <dbReference type="Pfam" id="PF02778"/>
    </source>
</evidence>
<dbReference type="EMBL" id="CAKASE010000051">
    <property type="protein sequence ID" value="CAG9564703.1"/>
    <property type="molecule type" value="Genomic_DNA"/>
</dbReference>
<evidence type="ECO:0000259" key="5">
    <source>
        <dbReference type="Pfam" id="PF01974"/>
    </source>
</evidence>
<reference evidence="7" key="1">
    <citation type="submission" date="2021-09" db="EMBL/GenBank/DDBJ databases">
        <authorList>
            <person name="Martin H S."/>
        </authorList>
    </citation>
    <scope>NUCLEOTIDE SEQUENCE</scope>
</reference>
<organism evidence="7 8">
    <name type="scientific">Danaus chrysippus</name>
    <name type="common">African queen</name>
    <dbReference type="NCBI Taxonomy" id="151541"/>
    <lineage>
        <taxon>Eukaryota</taxon>
        <taxon>Metazoa</taxon>
        <taxon>Ecdysozoa</taxon>
        <taxon>Arthropoda</taxon>
        <taxon>Hexapoda</taxon>
        <taxon>Insecta</taxon>
        <taxon>Pterygota</taxon>
        <taxon>Neoptera</taxon>
        <taxon>Endopterygota</taxon>
        <taxon>Lepidoptera</taxon>
        <taxon>Glossata</taxon>
        <taxon>Ditrysia</taxon>
        <taxon>Papilionoidea</taxon>
        <taxon>Nymphalidae</taxon>
        <taxon>Danainae</taxon>
        <taxon>Danaini</taxon>
        <taxon>Danaina</taxon>
        <taxon>Danaus</taxon>
        <taxon>Anosia</taxon>
    </lineage>
</organism>
<dbReference type="GO" id="GO:0000214">
    <property type="term" value="C:tRNA-intron endonuclease complex"/>
    <property type="evidence" value="ECO:0007669"/>
    <property type="project" value="TreeGrafter"/>
</dbReference>
<name>A0A8J2QRR7_9NEOP</name>
<feature type="compositionally biased region" description="Polar residues" evidence="4">
    <location>
        <begin position="1"/>
        <end position="19"/>
    </location>
</feature>
<protein>
    <recommendedName>
        <fullName evidence="2">tRNA-intron lyase</fullName>
        <ecNumber evidence="2">4.6.1.16</ecNumber>
    </recommendedName>
</protein>
<evidence type="ECO:0000256" key="2">
    <source>
        <dbReference type="ARBA" id="ARBA00012573"/>
    </source>
</evidence>
<dbReference type="InterPro" id="IPR011856">
    <property type="entry name" value="tRNA_endonuc-like_dom_sf"/>
</dbReference>
<dbReference type="GO" id="GO:0003676">
    <property type="term" value="F:nucleic acid binding"/>
    <property type="evidence" value="ECO:0007669"/>
    <property type="project" value="InterPro"/>
</dbReference>
<gene>
    <name evidence="7" type="ORF">DCHRY22_LOCUS5659</name>
</gene>
<comment type="catalytic activity">
    <reaction evidence="3">
        <text>pretRNA = a 3'-half-tRNA molecule with a 5'-OH end + a 5'-half-tRNA molecule with a 2',3'-cyclic phosphate end + an intron with a 2',3'-cyclic phosphate and a 5'-hydroxyl terminus.</text>
        <dbReference type="EC" id="4.6.1.16"/>
    </reaction>
</comment>
<keyword evidence="8" id="KW-1185">Reference proteome</keyword>
<comment type="similarity">
    <text evidence="1">Belongs to the tRNA-intron endonuclease family.</text>
</comment>
<dbReference type="SUPFAM" id="SSF53032">
    <property type="entry name" value="tRNA-intron endonuclease catalytic domain-like"/>
    <property type="match status" value="1"/>
</dbReference>
<evidence type="ECO:0000313" key="7">
    <source>
        <dbReference type="EMBL" id="CAG9564703.1"/>
    </source>
</evidence>
<comment type="caution">
    <text evidence="7">The sequence shown here is derived from an EMBL/GenBank/DDBJ whole genome shotgun (WGS) entry which is preliminary data.</text>
</comment>
<dbReference type="InterPro" id="IPR006676">
    <property type="entry name" value="tRNA_splic"/>
</dbReference>
<accession>A0A8J2QRR7</accession>
<feature type="region of interest" description="Disordered" evidence="4">
    <location>
        <begin position="1"/>
        <end position="21"/>
    </location>
</feature>
<proteinExistence type="inferred from homology"/>
<evidence type="ECO:0000256" key="3">
    <source>
        <dbReference type="ARBA" id="ARBA00034031"/>
    </source>
</evidence>
<dbReference type="PANTHER" id="PTHR21227:SF0">
    <property type="entry name" value="TRNA-SPLICING ENDONUCLEASE SUBUNIT SEN2"/>
    <property type="match status" value="1"/>
</dbReference>
<dbReference type="Proteomes" id="UP000789524">
    <property type="component" value="Unassembled WGS sequence"/>
</dbReference>
<dbReference type="GO" id="GO:0000379">
    <property type="term" value="P:tRNA-type intron splice site recognition and cleavage"/>
    <property type="evidence" value="ECO:0007669"/>
    <property type="project" value="TreeGrafter"/>
</dbReference>
<evidence type="ECO:0000313" key="8">
    <source>
        <dbReference type="Proteomes" id="UP000789524"/>
    </source>
</evidence>
<dbReference type="AlphaFoldDB" id="A0A8J2QRR7"/>
<dbReference type="InterPro" id="IPR036167">
    <property type="entry name" value="tRNA_intron_Endo_cat-like_sf"/>
</dbReference>
<dbReference type="Pfam" id="PF02778">
    <property type="entry name" value="tRNA_int_endo_N"/>
    <property type="match status" value="1"/>
</dbReference>
<dbReference type="GO" id="GO:0005737">
    <property type="term" value="C:cytoplasm"/>
    <property type="evidence" value="ECO:0007669"/>
    <property type="project" value="TreeGrafter"/>
</dbReference>
<dbReference type="NCBIfam" id="TIGR00324">
    <property type="entry name" value="endA"/>
    <property type="match status" value="1"/>
</dbReference>
<dbReference type="Pfam" id="PF01974">
    <property type="entry name" value="tRNA_int_endo"/>
    <property type="match status" value="1"/>
</dbReference>
<feature type="domain" description="tRNA intron endonuclease N-terminal" evidence="6">
    <location>
        <begin position="191"/>
        <end position="229"/>
    </location>
</feature>
<dbReference type="CDD" id="cd22363">
    <property type="entry name" value="tRNA-intron_lyase_C"/>
    <property type="match status" value="1"/>
</dbReference>
<dbReference type="EC" id="4.6.1.16" evidence="2"/>
<dbReference type="GO" id="GO:0000213">
    <property type="term" value="F:tRNA-intron lyase activity"/>
    <property type="evidence" value="ECO:0007669"/>
    <property type="project" value="UniProtKB-EC"/>
</dbReference>
<feature type="domain" description="tRNA intron endonuclease catalytic" evidence="5">
    <location>
        <begin position="239"/>
        <end position="320"/>
    </location>
</feature>
<dbReference type="OrthoDB" id="10249562at2759"/>
<dbReference type="PANTHER" id="PTHR21227">
    <property type="entry name" value="TRNA-SPLICING ENDONUCLEASE SUBUNIT SEN2"/>
    <property type="match status" value="1"/>
</dbReference>
<evidence type="ECO:0000256" key="1">
    <source>
        <dbReference type="ARBA" id="ARBA00008078"/>
    </source>
</evidence>